<name>A0A835VVZ2_9CHLO</name>
<feature type="compositionally biased region" description="Basic and acidic residues" evidence="1">
    <location>
        <begin position="120"/>
        <end position="130"/>
    </location>
</feature>
<proteinExistence type="predicted"/>
<feature type="region of interest" description="Disordered" evidence="1">
    <location>
        <begin position="151"/>
        <end position="176"/>
    </location>
</feature>
<keyword evidence="3" id="KW-1185">Reference proteome</keyword>
<dbReference type="AlphaFoldDB" id="A0A835VVZ2"/>
<feature type="compositionally biased region" description="Low complexity" evidence="1">
    <location>
        <begin position="101"/>
        <end position="110"/>
    </location>
</feature>
<protein>
    <submittedName>
        <fullName evidence="2">Uncharacterized protein</fullName>
    </submittedName>
</protein>
<feature type="compositionally biased region" description="Low complexity" evidence="1">
    <location>
        <begin position="55"/>
        <end position="67"/>
    </location>
</feature>
<sequence>MAKAKARSRSPATGASGGDPVASRTRSAGKPAKKAPCSPPPAPNNVVCGKRARKGSGAAANNKASGGHVDELGARPFITPGNIALQEPPMDNSSGMEVAGVRRSPSVSVVKPDLSDSDSEERGDTHDRGGQKRIKRERVPCVKNEPCVKSEPEEFFGGLGTELGSEDPEGDMEAGPERLAPQLTDAAVVPPPTSEPITAAGITSKPAVADRTTAATTEAAAIDNNAAVSTAAPVAGAVAAVVAVAPRATAAAAARLALPLLSGAGGSARPAQAVARAAPPARRASDGLTLQQLKASYEEADNQTARLAKSQQKVDNDIEKARSSGKVPAAGAAAAGLQGVLTAGQGSQLALGFQKWGQGPSRKLRFSKIEKAAAAQAATQALEQAAAQEAVQAAAQAAAQAATALQQVALAGARPAVACMPVHQGQLRVVPQPAMLPVAEDMQAFHGLGGAGAASLQQPPAVVAGDAVAAQLAGGFQGPSLAAGQQQVLYSPQAQPAPQLQLTVQQWQARQRAQMQPGPYPAAAPGGAGLPMPPPRMGLPYSASLQQPACGGWPGPLLPAVHGGAASHAAMQPQPAPFTAVDSCSGGVLLEAPVLPAPQQAAQLSWEQHPHQHLQQPMHAIAGGSAMMPLHAALLPPSLAAISAGGGLVAAAATASLAATLTSGQQPAEASACRGYERAASEDGEPMVQDEDYVEEDSRRYQTEIPVRWDPDLYGCGGLADVLDHCDDALGQPESSAPADIAAAAAGPDSMADAAGGFMAALPASSPGFSLSNVFVSDEEAVISGELGGTGADDVLGWAELLQQLPSPLLLPSQEHPCVATPALVPAGADWLDGVGASQEQEDITDSLLA</sequence>
<organism evidence="2 3">
    <name type="scientific">Chlamydomonas schloesseri</name>
    <dbReference type="NCBI Taxonomy" id="2026947"/>
    <lineage>
        <taxon>Eukaryota</taxon>
        <taxon>Viridiplantae</taxon>
        <taxon>Chlorophyta</taxon>
        <taxon>core chlorophytes</taxon>
        <taxon>Chlorophyceae</taxon>
        <taxon>CS clade</taxon>
        <taxon>Chlamydomonadales</taxon>
        <taxon>Chlamydomonadaceae</taxon>
        <taxon>Chlamydomonas</taxon>
    </lineage>
</organism>
<dbReference type="EMBL" id="JAEHOD010000082">
    <property type="protein sequence ID" value="KAG2429940.1"/>
    <property type="molecule type" value="Genomic_DNA"/>
</dbReference>
<gene>
    <name evidence="2" type="ORF">HYH02_013891</name>
</gene>
<evidence type="ECO:0000256" key="1">
    <source>
        <dbReference type="SAM" id="MobiDB-lite"/>
    </source>
</evidence>
<comment type="caution">
    <text evidence="2">The sequence shown here is derived from an EMBL/GenBank/DDBJ whole genome shotgun (WGS) entry which is preliminary data.</text>
</comment>
<feature type="compositionally biased region" description="Acidic residues" evidence="1">
    <location>
        <begin position="164"/>
        <end position="174"/>
    </location>
</feature>
<evidence type="ECO:0000313" key="2">
    <source>
        <dbReference type="EMBL" id="KAG2429940.1"/>
    </source>
</evidence>
<evidence type="ECO:0000313" key="3">
    <source>
        <dbReference type="Proteomes" id="UP000613740"/>
    </source>
</evidence>
<dbReference type="Proteomes" id="UP000613740">
    <property type="component" value="Unassembled WGS sequence"/>
</dbReference>
<feature type="region of interest" description="Disordered" evidence="1">
    <location>
        <begin position="1"/>
        <end position="137"/>
    </location>
</feature>
<reference evidence="2" key="1">
    <citation type="journal article" date="2020" name="bioRxiv">
        <title>Comparative genomics of Chlamydomonas.</title>
        <authorList>
            <person name="Craig R.J."/>
            <person name="Hasan A.R."/>
            <person name="Ness R.W."/>
            <person name="Keightley P.D."/>
        </authorList>
    </citation>
    <scope>NUCLEOTIDE SEQUENCE</scope>
    <source>
        <strain evidence="2">CCAP 11/173</strain>
    </source>
</reference>
<accession>A0A835VVZ2</accession>